<dbReference type="PANTHER" id="PTHR30383">
    <property type="entry name" value="THIOESTERASE 1/PROTEASE 1/LYSOPHOSPHOLIPASE L1"/>
    <property type="match status" value="1"/>
</dbReference>
<dbReference type="Pfam" id="PF13472">
    <property type="entry name" value="Lipase_GDSL_2"/>
    <property type="match status" value="1"/>
</dbReference>
<keyword evidence="3" id="KW-1185">Reference proteome</keyword>
<dbReference type="Gene3D" id="3.40.50.1110">
    <property type="entry name" value="SGNH hydrolase"/>
    <property type="match status" value="1"/>
</dbReference>
<dbReference type="Proteomes" id="UP001501407">
    <property type="component" value="Unassembled WGS sequence"/>
</dbReference>
<gene>
    <name evidence="2" type="ORF">GCM10025760_03170</name>
</gene>
<proteinExistence type="predicted"/>
<dbReference type="PANTHER" id="PTHR30383:SF5">
    <property type="entry name" value="SGNH HYDROLASE-TYPE ESTERASE DOMAIN-CONTAINING PROTEIN"/>
    <property type="match status" value="1"/>
</dbReference>
<evidence type="ECO:0000313" key="3">
    <source>
        <dbReference type="Proteomes" id="UP001501407"/>
    </source>
</evidence>
<dbReference type="InterPro" id="IPR013830">
    <property type="entry name" value="SGNH_hydro"/>
</dbReference>
<keyword evidence="2" id="KW-0378">Hydrolase</keyword>
<dbReference type="SUPFAM" id="SSF52266">
    <property type="entry name" value="SGNH hydrolase"/>
    <property type="match status" value="1"/>
</dbReference>
<accession>A0ABP9LXS5</accession>
<organism evidence="2 3">
    <name type="scientific">Microbacterium yannicii</name>
    <dbReference type="NCBI Taxonomy" id="671622"/>
    <lineage>
        <taxon>Bacteria</taxon>
        <taxon>Bacillati</taxon>
        <taxon>Actinomycetota</taxon>
        <taxon>Actinomycetes</taxon>
        <taxon>Micrococcales</taxon>
        <taxon>Microbacteriaceae</taxon>
        <taxon>Microbacterium</taxon>
    </lineage>
</organism>
<dbReference type="InterPro" id="IPR051532">
    <property type="entry name" value="Ester_Hydrolysis_Enzymes"/>
</dbReference>
<name>A0ABP9LXS5_9MICO</name>
<comment type="caution">
    <text evidence="2">The sequence shown here is derived from an EMBL/GenBank/DDBJ whole genome shotgun (WGS) entry which is preliminary data.</text>
</comment>
<evidence type="ECO:0000259" key="1">
    <source>
        <dbReference type="Pfam" id="PF13472"/>
    </source>
</evidence>
<feature type="domain" description="SGNH hydrolase-type esterase" evidence="1">
    <location>
        <begin position="9"/>
        <end position="190"/>
    </location>
</feature>
<dbReference type="EMBL" id="BAABKZ010000001">
    <property type="protein sequence ID" value="GAA5084895.1"/>
    <property type="molecule type" value="Genomic_DNA"/>
</dbReference>
<sequence>MPRTTTLVFAGDSITDAGRDREDAASLGDGYVALIARAVGDGDPGVTVVNKGIGGDRAVDLAARWDDVLAAQPDVLTVYVGVNDMWRRFDSDDPTSAEDFEASVAGLLQAARDAGVERLVLIEPFFVPVRDDQVAWLDDLNGKRDAVRRLAERFDATLVLLHDDVTAAAAENGAPAIVPDGVHPTPQGAEIIADAWLRAHAALVPVDAAVTAVSP</sequence>
<protein>
    <submittedName>
        <fullName evidence="2">SGNH/GDSL hydrolase family protein</fullName>
    </submittedName>
</protein>
<dbReference type="GO" id="GO:0016787">
    <property type="term" value="F:hydrolase activity"/>
    <property type="evidence" value="ECO:0007669"/>
    <property type="project" value="UniProtKB-KW"/>
</dbReference>
<dbReference type="InterPro" id="IPR036514">
    <property type="entry name" value="SGNH_hydro_sf"/>
</dbReference>
<dbReference type="RefSeq" id="WP_194412229.1">
    <property type="nucleotide sequence ID" value="NZ_BAABKZ010000001.1"/>
</dbReference>
<evidence type="ECO:0000313" key="2">
    <source>
        <dbReference type="EMBL" id="GAA5084895.1"/>
    </source>
</evidence>
<reference evidence="3" key="1">
    <citation type="journal article" date="2019" name="Int. J. Syst. Evol. Microbiol.">
        <title>The Global Catalogue of Microorganisms (GCM) 10K type strain sequencing project: providing services to taxonomists for standard genome sequencing and annotation.</title>
        <authorList>
            <consortium name="The Broad Institute Genomics Platform"/>
            <consortium name="The Broad Institute Genome Sequencing Center for Infectious Disease"/>
            <person name="Wu L."/>
            <person name="Ma J."/>
        </authorList>
    </citation>
    <scope>NUCLEOTIDE SEQUENCE [LARGE SCALE GENOMIC DNA]</scope>
    <source>
        <strain evidence="3">JCM 18959</strain>
    </source>
</reference>